<dbReference type="EMBL" id="RLII01000020">
    <property type="protein sequence ID" value="RXE58327.1"/>
    <property type="molecule type" value="Genomic_DNA"/>
</dbReference>
<keyword evidence="11" id="KW-1185">Reference proteome</keyword>
<dbReference type="Pfam" id="PF02224">
    <property type="entry name" value="Cytidylate_kin"/>
    <property type="match status" value="1"/>
</dbReference>
<feature type="domain" description="Cytidylate kinase" evidence="9">
    <location>
        <begin position="9"/>
        <end position="223"/>
    </location>
</feature>
<comment type="caution">
    <text evidence="10">The sequence shown here is derived from an EMBL/GenBank/DDBJ whole genome shotgun (WGS) entry which is preliminary data.</text>
</comment>
<evidence type="ECO:0000259" key="9">
    <source>
        <dbReference type="Pfam" id="PF02224"/>
    </source>
</evidence>
<evidence type="ECO:0000256" key="1">
    <source>
        <dbReference type="ARBA" id="ARBA00009427"/>
    </source>
</evidence>
<evidence type="ECO:0000256" key="2">
    <source>
        <dbReference type="ARBA" id="ARBA00022679"/>
    </source>
</evidence>
<dbReference type="GO" id="GO:0005524">
    <property type="term" value="F:ATP binding"/>
    <property type="evidence" value="ECO:0007669"/>
    <property type="project" value="UniProtKB-UniRule"/>
</dbReference>
<comment type="subcellular location">
    <subcellularLocation>
        <location evidence="8">Cytoplasm</location>
    </subcellularLocation>
</comment>
<keyword evidence="3 8" id="KW-0547">Nucleotide-binding</keyword>
<dbReference type="NCBIfam" id="TIGR00017">
    <property type="entry name" value="cmk"/>
    <property type="match status" value="1"/>
</dbReference>
<dbReference type="CDD" id="cd02020">
    <property type="entry name" value="CMPK"/>
    <property type="match status" value="1"/>
</dbReference>
<name>A0A4Q0I3J8_9FIRM</name>
<dbReference type="HAMAP" id="MF_00238">
    <property type="entry name" value="Cytidyl_kinase_type1"/>
    <property type="match status" value="1"/>
</dbReference>
<accession>A0A4Q0I3J8</accession>
<dbReference type="InterPro" id="IPR011994">
    <property type="entry name" value="Cytidylate_kinase_dom"/>
</dbReference>
<reference evidence="11" key="1">
    <citation type="submission" date="2018-11" db="EMBL/GenBank/DDBJ databases">
        <title>Genome sequencing of a novel mesophilic and cellulolytic organism within the genus Hungateiclostridium.</title>
        <authorList>
            <person name="Rettenmaier R."/>
            <person name="Liebl W."/>
            <person name="Zverlov V."/>
        </authorList>
    </citation>
    <scope>NUCLEOTIDE SEQUENCE [LARGE SCALE GENOMIC DNA]</scope>
    <source>
        <strain evidence="11">N2K1</strain>
    </source>
</reference>
<dbReference type="Gene3D" id="3.40.50.300">
    <property type="entry name" value="P-loop containing nucleotide triphosphate hydrolases"/>
    <property type="match status" value="1"/>
</dbReference>
<comment type="similarity">
    <text evidence="1 8">Belongs to the cytidylate kinase family. Type 1 subfamily.</text>
</comment>
<evidence type="ECO:0000256" key="6">
    <source>
        <dbReference type="ARBA" id="ARBA00047615"/>
    </source>
</evidence>
<keyword evidence="2 8" id="KW-0808">Transferase</keyword>
<dbReference type="GO" id="GO:0005829">
    <property type="term" value="C:cytosol"/>
    <property type="evidence" value="ECO:0007669"/>
    <property type="project" value="TreeGrafter"/>
</dbReference>
<dbReference type="GO" id="GO:0006220">
    <property type="term" value="P:pyrimidine nucleotide metabolic process"/>
    <property type="evidence" value="ECO:0007669"/>
    <property type="project" value="UniProtKB-UniRule"/>
</dbReference>
<evidence type="ECO:0000313" key="10">
    <source>
        <dbReference type="EMBL" id="RXE58327.1"/>
    </source>
</evidence>
<evidence type="ECO:0000256" key="4">
    <source>
        <dbReference type="ARBA" id="ARBA00022777"/>
    </source>
</evidence>
<protein>
    <recommendedName>
        <fullName evidence="8">Cytidylate kinase</fullName>
        <shortName evidence="8">CK</shortName>
        <ecNumber evidence="8">2.7.4.25</ecNumber>
    </recommendedName>
    <alternativeName>
        <fullName evidence="8">Cytidine monophosphate kinase</fullName>
        <shortName evidence="8">CMP kinase</shortName>
    </alternativeName>
</protein>
<dbReference type="InterPro" id="IPR003136">
    <property type="entry name" value="Cytidylate_kin"/>
</dbReference>
<organism evidence="10 11">
    <name type="scientific">Acetivibrio mesophilus</name>
    <dbReference type="NCBI Taxonomy" id="2487273"/>
    <lineage>
        <taxon>Bacteria</taxon>
        <taxon>Bacillati</taxon>
        <taxon>Bacillota</taxon>
        <taxon>Clostridia</taxon>
        <taxon>Eubacteriales</taxon>
        <taxon>Oscillospiraceae</taxon>
        <taxon>Acetivibrio</taxon>
    </lineage>
</organism>
<dbReference type="GO" id="GO:0036430">
    <property type="term" value="F:CMP kinase activity"/>
    <property type="evidence" value="ECO:0007669"/>
    <property type="project" value="RHEA"/>
</dbReference>
<dbReference type="EC" id="2.7.4.25" evidence="8"/>
<keyword evidence="8" id="KW-0963">Cytoplasm</keyword>
<dbReference type="GO" id="GO:0015949">
    <property type="term" value="P:nucleobase-containing small molecule interconversion"/>
    <property type="evidence" value="ECO:0007669"/>
    <property type="project" value="TreeGrafter"/>
</dbReference>
<keyword evidence="5 8" id="KW-0067">ATP-binding</keyword>
<dbReference type="OrthoDB" id="9807434at2"/>
<proteinExistence type="inferred from homology"/>
<gene>
    <name evidence="8" type="primary">cmk</name>
    <name evidence="10" type="ORF">EFD62_12885</name>
</gene>
<dbReference type="AlphaFoldDB" id="A0A4Q0I3J8"/>
<evidence type="ECO:0000256" key="7">
    <source>
        <dbReference type="ARBA" id="ARBA00048478"/>
    </source>
</evidence>
<feature type="binding site" evidence="8">
    <location>
        <begin position="13"/>
        <end position="21"/>
    </location>
    <ligand>
        <name>ATP</name>
        <dbReference type="ChEBI" id="CHEBI:30616"/>
    </ligand>
</feature>
<evidence type="ECO:0000313" key="11">
    <source>
        <dbReference type="Proteomes" id="UP000289166"/>
    </source>
</evidence>
<comment type="catalytic activity">
    <reaction evidence="6 8">
        <text>dCMP + ATP = dCDP + ADP</text>
        <dbReference type="Rhea" id="RHEA:25094"/>
        <dbReference type="ChEBI" id="CHEBI:30616"/>
        <dbReference type="ChEBI" id="CHEBI:57566"/>
        <dbReference type="ChEBI" id="CHEBI:58593"/>
        <dbReference type="ChEBI" id="CHEBI:456216"/>
        <dbReference type="EC" id="2.7.4.25"/>
    </reaction>
</comment>
<dbReference type="SUPFAM" id="SSF52540">
    <property type="entry name" value="P-loop containing nucleoside triphosphate hydrolases"/>
    <property type="match status" value="1"/>
</dbReference>
<evidence type="ECO:0000256" key="3">
    <source>
        <dbReference type="ARBA" id="ARBA00022741"/>
    </source>
</evidence>
<dbReference type="PANTHER" id="PTHR21299">
    <property type="entry name" value="CYTIDYLATE KINASE/PANTOATE-BETA-ALANINE LIGASE"/>
    <property type="match status" value="1"/>
</dbReference>
<sequence length="227" mass="25185">MSEKARISIAIDGPAGAGKSTIAKILSKTLNILYLDTGAMYRTVALKAIREGIDTSNREQMSKLVEDIDIKVVYSGDIQHILLDGEDVTDLIRTPEVSIGASNVATVPAVRLKMVELQREIAKENSVVMDGRDIGTYVLPDAKLKFFLTASIEARAIRRYNELLSKGMTQTTLEDVKKDIAYRDKNDSSREFAPLSKASDAIEIDTTDMNIDQVVDKIMEYVKAYVY</sequence>
<comment type="catalytic activity">
    <reaction evidence="7 8">
        <text>CMP + ATP = CDP + ADP</text>
        <dbReference type="Rhea" id="RHEA:11600"/>
        <dbReference type="ChEBI" id="CHEBI:30616"/>
        <dbReference type="ChEBI" id="CHEBI:58069"/>
        <dbReference type="ChEBI" id="CHEBI:60377"/>
        <dbReference type="ChEBI" id="CHEBI:456216"/>
        <dbReference type="EC" id="2.7.4.25"/>
    </reaction>
</comment>
<keyword evidence="4 8" id="KW-0418">Kinase</keyword>
<dbReference type="RefSeq" id="WP_128706240.1">
    <property type="nucleotide sequence ID" value="NZ_RLII01000020.1"/>
</dbReference>
<evidence type="ECO:0000256" key="8">
    <source>
        <dbReference type="HAMAP-Rule" id="MF_00238"/>
    </source>
</evidence>
<dbReference type="GO" id="GO:0036431">
    <property type="term" value="F:dCMP kinase activity"/>
    <property type="evidence" value="ECO:0007669"/>
    <property type="project" value="InterPro"/>
</dbReference>
<dbReference type="InterPro" id="IPR027417">
    <property type="entry name" value="P-loop_NTPase"/>
</dbReference>
<dbReference type="Proteomes" id="UP000289166">
    <property type="component" value="Unassembled WGS sequence"/>
</dbReference>
<evidence type="ECO:0000256" key="5">
    <source>
        <dbReference type="ARBA" id="ARBA00022840"/>
    </source>
</evidence>
<dbReference type="PANTHER" id="PTHR21299:SF2">
    <property type="entry name" value="CYTIDYLATE KINASE"/>
    <property type="match status" value="1"/>
</dbReference>